<organism evidence="1 2">
    <name type="scientific">Cichorium intybus</name>
    <name type="common">Chicory</name>
    <dbReference type="NCBI Taxonomy" id="13427"/>
    <lineage>
        <taxon>Eukaryota</taxon>
        <taxon>Viridiplantae</taxon>
        <taxon>Streptophyta</taxon>
        <taxon>Embryophyta</taxon>
        <taxon>Tracheophyta</taxon>
        <taxon>Spermatophyta</taxon>
        <taxon>Magnoliopsida</taxon>
        <taxon>eudicotyledons</taxon>
        <taxon>Gunneridae</taxon>
        <taxon>Pentapetalae</taxon>
        <taxon>asterids</taxon>
        <taxon>campanulids</taxon>
        <taxon>Asterales</taxon>
        <taxon>Asteraceae</taxon>
        <taxon>Cichorioideae</taxon>
        <taxon>Cichorieae</taxon>
        <taxon>Cichoriinae</taxon>
        <taxon>Cichorium</taxon>
    </lineage>
</organism>
<evidence type="ECO:0000313" key="1">
    <source>
        <dbReference type="EMBL" id="KAI3768582.1"/>
    </source>
</evidence>
<proteinExistence type="predicted"/>
<dbReference type="Proteomes" id="UP001055811">
    <property type="component" value="Linkage Group LG03"/>
</dbReference>
<keyword evidence="2" id="KW-1185">Reference proteome</keyword>
<accession>A0ACB9FD73</accession>
<protein>
    <submittedName>
        <fullName evidence="1">Uncharacterized protein</fullName>
    </submittedName>
</protein>
<evidence type="ECO:0000313" key="2">
    <source>
        <dbReference type="Proteomes" id="UP001055811"/>
    </source>
</evidence>
<dbReference type="EMBL" id="CM042011">
    <property type="protein sequence ID" value="KAI3768582.1"/>
    <property type="molecule type" value="Genomic_DNA"/>
</dbReference>
<reference evidence="1 2" key="2">
    <citation type="journal article" date="2022" name="Mol. Ecol. Resour.">
        <title>The genomes of chicory, endive, great burdock and yacon provide insights into Asteraceae paleo-polyploidization history and plant inulin production.</title>
        <authorList>
            <person name="Fan W."/>
            <person name="Wang S."/>
            <person name="Wang H."/>
            <person name="Wang A."/>
            <person name="Jiang F."/>
            <person name="Liu H."/>
            <person name="Zhao H."/>
            <person name="Xu D."/>
            <person name="Zhang Y."/>
        </authorList>
    </citation>
    <scope>NUCLEOTIDE SEQUENCE [LARGE SCALE GENOMIC DNA]</scope>
    <source>
        <strain evidence="2">cv. Punajuju</strain>
        <tissue evidence="1">Leaves</tissue>
    </source>
</reference>
<gene>
    <name evidence="1" type="ORF">L2E82_19410</name>
</gene>
<sequence>MQRHYLRIQLNFPLIAEEIHDLGEQGNCLNLYSHVDPDSRVRLYTVREYPVDCRWVSRIVVQNQQQLSKEKKPCKSLGQNPHHHHHQAKKSTIQVQIKELDFRLHAITGD</sequence>
<reference evidence="2" key="1">
    <citation type="journal article" date="2022" name="Mol. Ecol. Resour.">
        <title>The genomes of chicory, endive, great burdock and yacon provide insights into Asteraceae palaeo-polyploidization history and plant inulin production.</title>
        <authorList>
            <person name="Fan W."/>
            <person name="Wang S."/>
            <person name="Wang H."/>
            <person name="Wang A."/>
            <person name="Jiang F."/>
            <person name="Liu H."/>
            <person name="Zhao H."/>
            <person name="Xu D."/>
            <person name="Zhang Y."/>
        </authorList>
    </citation>
    <scope>NUCLEOTIDE SEQUENCE [LARGE SCALE GENOMIC DNA]</scope>
    <source>
        <strain evidence="2">cv. Punajuju</strain>
    </source>
</reference>
<name>A0ACB9FD73_CICIN</name>
<comment type="caution">
    <text evidence="1">The sequence shown here is derived from an EMBL/GenBank/DDBJ whole genome shotgun (WGS) entry which is preliminary data.</text>
</comment>